<feature type="binding site" evidence="2">
    <location>
        <begin position="206"/>
        <end position="207"/>
    </location>
    <ligand>
        <name>substrate</name>
    </ligand>
</feature>
<sequence length="267" mass="30723">MENTFKKGILVVSFGTSYENTRKANIEAVENRIKEEFEGNEVRRAFTSKMVIKKLKERDNIIVDTPYEALNRMKKDGFEEVVIQPLHIIPGIEYEKIVSVVKEYDGQFKRIVLGRPVLYSVNDYKEAVHALKSQLPNMKEDSAVVLMGHGTYHPSNACYACLQSFFNDEKLNVYVGTVEGYPEIDHIIPKLRDKNIKEVTLMPYMLVAGDHAVNDMASNEEDSWKSLLEKDGFVVNTYLHGLGENPDYQNIYVNRVREVMKEMNENM</sequence>
<dbReference type="SUPFAM" id="SSF53800">
    <property type="entry name" value="Chelatase"/>
    <property type="match status" value="1"/>
</dbReference>
<evidence type="ECO:0000313" key="4">
    <source>
        <dbReference type="EMBL" id="PAB56210.1"/>
    </source>
</evidence>
<dbReference type="Gene3D" id="3.40.50.1400">
    <property type="match status" value="2"/>
</dbReference>
<dbReference type="GO" id="GO:0046872">
    <property type="term" value="F:metal ion binding"/>
    <property type="evidence" value="ECO:0007669"/>
    <property type="project" value="UniProtKB-KW"/>
</dbReference>
<evidence type="ECO:0000256" key="1">
    <source>
        <dbReference type="PIRSR" id="PIRSR033579-1"/>
    </source>
</evidence>
<dbReference type="InterPro" id="IPR010388">
    <property type="entry name" value="Anaerobic_Co-chelatase"/>
</dbReference>
<evidence type="ECO:0000256" key="3">
    <source>
        <dbReference type="PIRSR" id="PIRSR033579-3"/>
    </source>
</evidence>
<feature type="binding site" evidence="3">
    <location>
        <position position="179"/>
    </location>
    <ligand>
        <name>Co(2+)</name>
        <dbReference type="ChEBI" id="CHEBI:48828"/>
    </ligand>
</feature>
<dbReference type="GO" id="GO:0019251">
    <property type="term" value="P:anaerobic cobalamin biosynthetic process"/>
    <property type="evidence" value="ECO:0007669"/>
    <property type="project" value="InterPro"/>
</dbReference>
<dbReference type="CDD" id="cd03413">
    <property type="entry name" value="CbiK_C"/>
    <property type="match status" value="1"/>
</dbReference>
<dbReference type="RefSeq" id="WP_095136146.1">
    <property type="nucleotide sequence ID" value="NZ_NIBG01000037.1"/>
</dbReference>
<evidence type="ECO:0000256" key="2">
    <source>
        <dbReference type="PIRSR" id="PIRSR033579-2"/>
    </source>
</evidence>
<dbReference type="PANTHER" id="PTHR33542:SF3">
    <property type="entry name" value="SIROHYDROCHLORIN FERROCHELATASE, CHLOROPLASTIC"/>
    <property type="match status" value="1"/>
</dbReference>
<gene>
    <name evidence="4" type="ORF">CCE28_21140</name>
</gene>
<dbReference type="CDD" id="cd03412">
    <property type="entry name" value="CbiK_N"/>
    <property type="match status" value="1"/>
</dbReference>
<comment type="caution">
    <text evidence="4">The sequence shown here is derived from an EMBL/GenBank/DDBJ whole genome shotgun (WGS) entry which is preliminary data.</text>
</comment>
<dbReference type="OrthoDB" id="9770331at2"/>
<proteinExistence type="predicted"/>
<feature type="active site" description="Proton acceptor" evidence="1">
    <location>
        <position position="149"/>
    </location>
</feature>
<reference evidence="4 5" key="1">
    <citation type="submission" date="2017-06" db="EMBL/GenBank/DDBJ databases">
        <title>Draft genome sequence of anaerobic fermentative bacterium Anaeromicrobium sediminis DY2726D isolated from West Pacific Ocean sediments.</title>
        <authorList>
            <person name="Zeng X."/>
        </authorList>
    </citation>
    <scope>NUCLEOTIDE SEQUENCE [LARGE SCALE GENOMIC DNA]</scope>
    <source>
        <strain evidence="4 5">DY2726D</strain>
    </source>
</reference>
<feature type="binding site" evidence="2">
    <location>
        <position position="14"/>
    </location>
    <ligand>
        <name>Co(2+)</name>
        <dbReference type="ChEBI" id="CHEBI:48828"/>
    </ligand>
</feature>
<keyword evidence="3" id="KW-0170">Cobalt</keyword>
<accession>A0A267MBL9</accession>
<dbReference type="EMBL" id="NIBG01000037">
    <property type="protein sequence ID" value="PAB56210.1"/>
    <property type="molecule type" value="Genomic_DNA"/>
</dbReference>
<dbReference type="Proteomes" id="UP000216024">
    <property type="component" value="Unassembled WGS sequence"/>
</dbReference>
<protein>
    <submittedName>
        <fullName evidence="4">Sirohydrochlorin cobaltochelatase</fullName>
    </submittedName>
</protein>
<feature type="binding site" evidence="2">
    <location>
        <position position="211"/>
    </location>
    <ligand>
        <name>Co(2+)</name>
        <dbReference type="ChEBI" id="CHEBI:48828"/>
    </ligand>
</feature>
<dbReference type="PIRSF" id="PIRSF033579">
    <property type="entry name" value="Anaer_Co_chel"/>
    <property type="match status" value="1"/>
</dbReference>
<evidence type="ECO:0000313" key="5">
    <source>
        <dbReference type="Proteomes" id="UP000216024"/>
    </source>
</evidence>
<feature type="binding site" evidence="3">
    <location>
        <position position="149"/>
    </location>
    <ligand>
        <name>Co(2+)</name>
        <dbReference type="ChEBI" id="CHEBI:48828"/>
    </ligand>
</feature>
<organism evidence="4 5">
    <name type="scientific">Anaeromicrobium sediminis</name>
    <dbReference type="NCBI Taxonomy" id="1478221"/>
    <lineage>
        <taxon>Bacteria</taxon>
        <taxon>Bacillati</taxon>
        <taxon>Bacillota</taxon>
        <taxon>Clostridia</taxon>
        <taxon>Peptostreptococcales</taxon>
        <taxon>Thermotaleaceae</taxon>
        <taxon>Anaeromicrobium</taxon>
    </lineage>
</organism>
<dbReference type="PANTHER" id="PTHR33542">
    <property type="entry name" value="SIROHYDROCHLORIN FERROCHELATASE, CHLOROPLASTIC"/>
    <property type="match status" value="1"/>
</dbReference>
<name>A0A267MBL9_9FIRM</name>
<dbReference type="GO" id="GO:0016852">
    <property type="term" value="F:sirohydrochlorin cobaltochelatase activity"/>
    <property type="evidence" value="ECO:0007669"/>
    <property type="project" value="InterPro"/>
</dbReference>
<keyword evidence="3" id="KW-0479">Metal-binding</keyword>
<dbReference type="Pfam" id="PF06180">
    <property type="entry name" value="CbiK"/>
    <property type="match status" value="1"/>
</dbReference>
<keyword evidence="5" id="KW-1185">Reference proteome</keyword>
<feature type="binding site" evidence="2">
    <location>
        <begin position="89"/>
        <end position="96"/>
    </location>
    <ligand>
        <name>substrate</name>
    </ligand>
</feature>
<dbReference type="AlphaFoldDB" id="A0A267MBL9"/>
<dbReference type="InterPro" id="IPR050963">
    <property type="entry name" value="Sirohydro_Cobaltochel/CbiX"/>
</dbReference>